<keyword evidence="2" id="KW-1185">Reference proteome</keyword>
<gene>
    <name evidence="1" type="ORF">GCM10016455_06930</name>
</gene>
<organism evidence="1 2">
    <name type="scientific">Aliiroseovarius zhejiangensis</name>
    <dbReference type="NCBI Taxonomy" id="1632025"/>
    <lineage>
        <taxon>Bacteria</taxon>
        <taxon>Pseudomonadati</taxon>
        <taxon>Pseudomonadota</taxon>
        <taxon>Alphaproteobacteria</taxon>
        <taxon>Rhodobacterales</taxon>
        <taxon>Paracoccaceae</taxon>
        <taxon>Aliiroseovarius</taxon>
    </lineage>
</organism>
<evidence type="ECO:0000313" key="2">
    <source>
        <dbReference type="Proteomes" id="UP000609802"/>
    </source>
</evidence>
<proteinExistence type="predicted"/>
<protein>
    <submittedName>
        <fullName evidence="1">Type I secretion system ATPase</fullName>
    </submittedName>
</protein>
<evidence type="ECO:0000313" key="1">
    <source>
        <dbReference type="EMBL" id="GHE89303.1"/>
    </source>
</evidence>
<name>A0ABQ3INW9_9RHOB</name>
<dbReference type="Proteomes" id="UP000609802">
    <property type="component" value="Unassembled WGS sequence"/>
</dbReference>
<accession>A0ABQ3INW9</accession>
<sequence length="678" mass="72502">MSLDQTTESIAHFIGLFHLAENEARLRTDYYEFKLKQKLAEAGEFEFKPVLNKAPFELGKFNPHSQYTPIPEPPAQVAGNGSLALPALTVPLDGTGAVGSDGPVPIDTGAAVDFIMGSVTILPFIPLPSSVITVTIQTIHLDDNDVIGDIDAAGFQSLDGLYAALEAAIELAETLQPWTTDGLIAELLDDAGNVLPFLDMINAVEDPEIEGLNVTIIEDEDTEGVYVNGELVDEVPELDDHLPAFIKAKRDKLDDDEDDDQLAGVAKDQVILDTGNDAWPTPVNSEHNVSAGANEAHNHAAIHTSWIDAGVIAVAGDVINLNAVSQVNVLYDTDQYHDTLQNDPSAPSQAQNIASTQIDNRDVPDGFEIEASASTDLPTNWHVVRLEGDVTVTNYLQQHTFVMDSDRLDLTFSANSTSIVTGENLTYNLGAAADFGQGYDLIFVGGTMLSLNVVNQTNVLLDNDQFYGSGMDDAAVSGHDNLLRNEASIHQEGIDTQVDMLDDFKTALDELQQGVDDLSAAVAQSAYFEGLDQLRVLYIDGDLTQMNVVDQVNYLGDMDQVHMALDSVQSALDDIPVAITTGSNLLTNTASITQTGFDSDVMAGGDYYNDALLYQADLIDTDANPSGVGMTGLTNEAVAFLADDMIADAVNDSLEAAGIANDAHTGGTALDVMQTMTT</sequence>
<dbReference type="RefSeq" id="WP_191285055.1">
    <property type="nucleotide sequence ID" value="NZ_BNCH01000001.1"/>
</dbReference>
<reference evidence="2" key="1">
    <citation type="journal article" date="2019" name="Int. J. Syst. Evol. Microbiol.">
        <title>The Global Catalogue of Microorganisms (GCM) 10K type strain sequencing project: providing services to taxonomists for standard genome sequencing and annotation.</title>
        <authorList>
            <consortium name="The Broad Institute Genomics Platform"/>
            <consortium name="The Broad Institute Genome Sequencing Center for Infectious Disease"/>
            <person name="Wu L."/>
            <person name="Ma J."/>
        </authorList>
    </citation>
    <scope>NUCLEOTIDE SEQUENCE [LARGE SCALE GENOMIC DNA]</scope>
    <source>
        <strain evidence="2">KCTC 42443</strain>
    </source>
</reference>
<comment type="caution">
    <text evidence="1">The sequence shown here is derived from an EMBL/GenBank/DDBJ whole genome shotgun (WGS) entry which is preliminary data.</text>
</comment>
<dbReference type="EMBL" id="BNCH01000001">
    <property type="protein sequence ID" value="GHE89303.1"/>
    <property type="molecule type" value="Genomic_DNA"/>
</dbReference>